<dbReference type="SUPFAM" id="SSF46689">
    <property type="entry name" value="Homeodomain-like"/>
    <property type="match status" value="1"/>
</dbReference>
<dbReference type="PANTHER" id="PTHR47506:SF10">
    <property type="entry name" value="TRANSCRIPTIONAL REGULATORY PROTEIN"/>
    <property type="match status" value="1"/>
</dbReference>
<dbReference type="Gene3D" id="1.10.10.60">
    <property type="entry name" value="Homeodomain-like"/>
    <property type="match status" value="1"/>
</dbReference>
<evidence type="ECO:0000259" key="5">
    <source>
        <dbReference type="Pfam" id="PF16925"/>
    </source>
</evidence>
<dbReference type="InterPro" id="IPR001647">
    <property type="entry name" value="HTH_TetR"/>
</dbReference>
<reference evidence="6 7" key="1">
    <citation type="submission" date="2019-10" db="EMBL/GenBank/DDBJ databases">
        <title>Description of Paenibacillus terrestris sp. nov.</title>
        <authorList>
            <person name="Carlier A."/>
            <person name="Qi S."/>
        </authorList>
    </citation>
    <scope>NUCLEOTIDE SEQUENCE [LARGE SCALE GENOMIC DNA]</scope>
    <source>
        <strain evidence="6 7">LMG 31458</strain>
    </source>
</reference>
<gene>
    <name evidence="6" type="ORF">GC098_08190</name>
</gene>
<proteinExistence type="predicted"/>
<evidence type="ECO:0000256" key="2">
    <source>
        <dbReference type="ARBA" id="ARBA00023125"/>
    </source>
</evidence>
<protein>
    <submittedName>
        <fullName evidence="6">TetR family transcriptional regulator</fullName>
    </submittedName>
</protein>
<comment type="caution">
    <text evidence="6">The sequence shown here is derived from an EMBL/GenBank/DDBJ whole genome shotgun (WGS) entry which is preliminary data.</text>
</comment>
<keyword evidence="3" id="KW-0804">Transcription</keyword>
<feature type="domain" description="Tetracyclin repressor-like C-terminal" evidence="5">
    <location>
        <begin position="86"/>
        <end position="152"/>
    </location>
</feature>
<evidence type="ECO:0000313" key="7">
    <source>
        <dbReference type="Proteomes" id="UP000616779"/>
    </source>
</evidence>
<dbReference type="InterPro" id="IPR011075">
    <property type="entry name" value="TetR_C"/>
</dbReference>
<dbReference type="EMBL" id="WHOA01000065">
    <property type="protein sequence ID" value="NOU71400.1"/>
    <property type="molecule type" value="Genomic_DNA"/>
</dbReference>
<name>A0ABX1XS80_9BACL</name>
<evidence type="ECO:0000256" key="1">
    <source>
        <dbReference type="ARBA" id="ARBA00023015"/>
    </source>
</evidence>
<dbReference type="InterPro" id="IPR036271">
    <property type="entry name" value="Tet_transcr_reg_TetR-rel_C_sf"/>
</dbReference>
<evidence type="ECO:0000256" key="3">
    <source>
        <dbReference type="ARBA" id="ARBA00023163"/>
    </source>
</evidence>
<dbReference type="InterPro" id="IPR009057">
    <property type="entry name" value="Homeodomain-like_sf"/>
</dbReference>
<dbReference type="RefSeq" id="WP_171642771.1">
    <property type="nucleotide sequence ID" value="NZ_WHOA01000065.1"/>
</dbReference>
<evidence type="ECO:0000259" key="4">
    <source>
        <dbReference type="Pfam" id="PF00440"/>
    </source>
</evidence>
<dbReference type="Pfam" id="PF00440">
    <property type="entry name" value="TetR_N"/>
    <property type="match status" value="1"/>
</dbReference>
<keyword evidence="2" id="KW-0238">DNA-binding</keyword>
<dbReference type="SUPFAM" id="SSF48498">
    <property type="entry name" value="Tetracyclin repressor-like, C-terminal domain"/>
    <property type="match status" value="1"/>
</dbReference>
<dbReference type="Proteomes" id="UP000616779">
    <property type="component" value="Unassembled WGS sequence"/>
</dbReference>
<keyword evidence="7" id="KW-1185">Reference proteome</keyword>
<feature type="domain" description="HTH tetR-type" evidence="4">
    <location>
        <begin position="13"/>
        <end position="56"/>
    </location>
</feature>
<organism evidence="6 7">
    <name type="scientific">Paenibacillus phytorum</name>
    <dbReference type="NCBI Taxonomy" id="2654977"/>
    <lineage>
        <taxon>Bacteria</taxon>
        <taxon>Bacillati</taxon>
        <taxon>Bacillota</taxon>
        <taxon>Bacilli</taxon>
        <taxon>Bacillales</taxon>
        <taxon>Paenibacillaceae</taxon>
        <taxon>Paenibacillus</taxon>
    </lineage>
</organism>
<accession>A0ABX1XS80</accession>
<dbReference type="PANTHER" id="PTHR47506">
    <property type="entry name" value="TRANSCRIPTIONAL REGULATORY PROTEIN"/>
    <property type="match status" value="1"/>
</dbReference>
<dbReference type="Gene3D" id="1.10.357.10">
    <property type="entry name" value="Tetracycline Repressor, domain 2"/>
    <property type="match status" value="1"/>
</dbReference>
<dbReference type="Pfam" id="PF16925">
    <property type="entry name" value="TetR_C_13"/>
    <property type="match status" value="1"/>
</dbReference>
<sequence>MSRPREFDVDKVLNQSMEVFWAKGYKATSFEDLTNKTHVKKQSLYGVFQDKRSLFLKALALYRAQNLDSLREMVDRGGSPTEILDTVKSASLCSKNEDSRNGCLMVNTALEFGMSDEEVTKEVEKMFSDVQLVLEEVISKGQAIGEITTRFTSIELGAFLANALRGTRILEKTGVPVEQIETILNTSFGLLKK</sequence>
<keyword evidence="1" id="KW-0805">Transcription regulation</keyword>
<evidence type="ECO:0000313" key="6">
    <source>
        <dbReference type="EMBL" id="NOU71400.1"/>
    </source>
</evidence>